<feature type="signal peptide" evidence="2">
    <location>
        <begin position="1"/>
        <end position="30"/>
    </location>
</feature>
<feature type="chain" id="PRO_5003631625" evidence="2">
    <location>
        <begin position="31"/>
        <end position="239"/>
    </location>
</feature>
<keyword evidence="4" id="KW-1185">Reference proteome</keyword>
<dbReference type="OrthoDB" id="3373106at2"/>
<evidence type="ECO:0000313" key="4">
    <source>
        <dbReference type="Proteomes" id="UP000003448"/>
    </source>
</evidence>
<reference evidence="4" key="1">
    <citation type="journal article" date="2012" name="J. Bacteriol.">
        <title>Genome Sequence of Micromonospora lupini Lupac 08, Isolated from Root Nodules of Lupinus angustifolius.</title>
        <authorList>
            <person name="Alonso-Vega P."/>
            <person name="Normand P."/>
            <person name="Bacigalupe R."/>
            <person name="Pujic P."/>
            <person name="Lajus A."/>
            <person name="Vallenet D."/>
            <person name="Carro L."/>
            <person name="Coll P."/>
            <person name="Trujillo M.E."/>
        </authorList>
    </citation>
    <scope>NUCLEOTIDE SEQUENCE [LARGE SCALE GENOMIC DNA]</scope>
    <source>
        <strain evidence="4">Lupac 08</strain>
    </source>
</reference>
<gene>
    <name evidence="3" type="ORF">MILUP08_40488</name>
</gene>
<dbReference type="RefSeq" id="WP_007454800.1">
    <property type="nucleotide sequence ID" value="NZ_HF570108.1"/>
</dbReference>
<sequence length="239" mass="24989">MPSTARWPRRVVIAVAFTVTLLAMAVPAGAHPYGYPQTVTIAADATRPEVVRLTWKAGGVDELTLLGVKLGLLPQDRVLLDGAISFQASDATVLASSAPFASYLLTQMTVSSDGHACAGTVDPSSDLAGSGVDVDYTCAGPVGVARIEVRMLSDLDPAYQTVATGPRGQRQVYGPGRYAHDWALGDAPAASEATVPDHDGATVWKVAGSVGPLLLVAAVVALLLRRQVRRRRVAHARPS</sequence>
<protein>
    <submittedName>
        <fullName evidence="3">Uncharacterized protein</fullName>
    </submittedName>
</protein>
<keyword evidence="2" id="KW-0732">Signal</keyword>
<proteinExistence type="predicted"/>
<dbReference type="eggNOG" id="ENOG5033X7I">
    <property type="taxonomic scope" value="Bacteria"/>
</dbReference>
<keyword evidence="1" id="KW-1133">Transmembrane helix</keyword>
<accession>I0KVI3</accession>
<evidence type="ECO:0000256" key="2">
    <source>
        <dbReference type="SAM" id="SignalP"/>
    </source>
</evidence>
<feature type="transmembrane region" description="Helical" evidence="1">
    <location>
        <begin position="203"/>
        <end position="224"/>
    </location>
</feature>
<dbReference type="EMBL" id="CAIE01000006">
    <property type="protein sequence ID" value="CCH15580.1"/>
    <property type="molecule type" value="Genomic_DNA"/>
</dbReference>
<dbReference type="Proteomes" id="UP000003448">
    <property type="component" value="Unassembled WGS sequence"/>
</dbReference>
<evidence type="ECO:0000313" key="3">
    <source>
        <dbReference type="EMBL" id="CCH15580.1"/>
    </source>
</evidence>
<comment type="caution">
    <text evidence="3">The sequence shown here is derived from an EMBL/GenBank/DDBJ whole genome shotgun (WGS) entry which is preliminary data.</text>
</comment>
<dbReference type="AlphaFoldDB" id="I0KVI3"/>
<keyword evidence="1" id="KW-0472">Membrane</keyword>
<evidence type="ECO:0000256" key="1">
    <source>
        <dbReference type="SAM" id="Phobius"/>
    </source>
</evidence>
<keyword evidence="1" id="KW-0812">Transmembrane</keyword>
<name>I0KVI3_9ACTN</name>
<dbReference type="STRING" id="1150864.MILUP08_40488"/>
<organism evidence="3 4">
    <name type="scientific">Micromonospora lupini str. Lupac 08</name>
    <dbReference type="NCBI Taxonomy" id="1150864"/>
    <lineage>
        <taxon>Bacteria</taxon>
        <taxon>Bacillati</taxon>
        <taxon>Actinomycetota</taxon>
        <taxon>Actinomycetes</taxon>
        <taxon>Micromonosporales</taxon>
        <taxon>Micromonosporaceae</taxon>
        <taxon>Micromonospora</taxon>
    </lineage>
</organism>